<comment type="caution">
    <text evidence="2">The sequence shown here is derived from an EMBL/GenBank/DDBJ whole genome shotgun (WGS) entry which is preliminary data.</text>
</comment>
<feature type="region of interest" description="Disordered" evidence="1">
    <location>
        <begin position="1"/>
        <end position="24"/>
    </location>
</feature>
<reference evidence="2" key="1">
    <citation type="submission" date="2020-08" db="EMBL/GenBank/DDBJ databases">
        <title>Multicomponent nature underlies the extraordinary mechanical properties of spider dragline silk.</title>
        <authorList>
            <person name="Kono N."/>
            <person name="Nakamura H."/>
            <person name="Mori M."/>
            <person name="Yoshida Y."/>
            <person name="Ohtoshi R."/>
            <person name="Malay A.D."/>
            <person name="Moran D.A.P."/>
            <person name="Tomita M."/>
            <person name="Numata K."/>
            <person name="Arakawa K."/>
        </authorList>
    </citation>
    <scope>NUCLEOTIDE SEQUENCE</scope>
</reference>
<evidence type="ECO:0000313" key="3">
    <source>
        <dbReference type="Proteomes" id="UP000887013"/>
    </source>
</evidence>
<dbReference type="Proteomes" id="UP000887013">
    <property type="component" value="Unassembled WGS sequence"/>
</dbReference>
<feature type="compositionally biased region" description="Basic residues" evidence="1">
    <location>
        <begin position="10"/>
        <end position="21"/>
    </location>
</feature>
<name>A0A8X6NA37_NEPPI</name>
<proteinExistence type="predicted"/>
<evidence type="ECO:0000256" key="1">
    <source>
        <dbReference type="SAM" id="MobiDB-lite"/>
    </source>
</evidence>
<protein>
    <submittedName>
        <fullName evidence="2">Uncharacterized protein</fullName>
    </submittedName>
</protein>
<keyword evidence="3" id="KW-1185">Reference proteome</keyword>
<evidence type="ECO:0000313" key="2">
    <source>
        <dbReference type="EMBL" id="GFT03561.1"/>
    </source>
</evidence>
<gene>
    <name evidence="2" type="ORF">NPIL_559021</name>
</gene>
<dbReference type="EMBL" id="BMAW01102280">
    <property type="protein sequence ID" value="GFT03561.1"/>
    <property type="molecule type" value="Genomic_DNA"/>
</dbReference>
<accession>A0A8X6NA37</accession>
<organism evidence="2 3">
    <name type="scientific">Nephila pilipes</name>
    <name type="common">Giant wood spider</name>
    <name type="synonym">Nephila maculata</name>
    <dbReference type="NCBI Taxonomy" id="299642"/>
    <lineage>
        <taxon>Eukaryota</taxon>
        <taxon>Metazoa</taxon>
        <taxon>Ecdysozoa</taxon>
        <taxon>Arthropoda</taxon>
        <taxon>Chelicerata</taxon>
        <taxon>Arachnida</taxon>
        <taxon>Araneae</taxon>
        <taxon>Araneomorphae</taxon>
        <taxon>Entelegynae</taxon>
        <taxon>Araneoidea</taxon>
        <taxon>Nephilidae</taxon>
        <taxon>Nephila</taxon>
    </lineage>
</organism>
<dbReference type="AlphaFoldDB" id="A0A8X6NA37"/>
<sequence>MIRWPARSRSPIRNHPSRNHTPHYSLSLTGERPIPLAGGLPIGLGPSVAVTRRTHLALPTLPPFQAVISDILRVLFSLYSYRGKCLPWEVGTLLKVRPECIGFLLSILNSRSQIFAPFFQNDKDGKQYGA</sequence>